<dbReference type="VEuPathDB" id="VectorBase:RSAN_035680"/>
<feature type="compositionally biased region" description="Pro residues" evidence="2">
    <location>
        <begin position="1116"/>
        <end position="1127"/>
    </location>
</feature>
<comment type="caution">
    <text evidence="3">The sequence shown here is derived from an EMBL/GenBank/DDBJ whole genome shotgun (WGS) entry which is preliminary data.</text>
</comment>
<dbReference type="EMBL" id="JABSTV010001250">
    <property type="protein sequence ID" value="KAH7957320.1"/>
    <property type="molecule type" value="Genomic_DNA"/>
</dbReference>
<reference evidence="3" key="2">
    <citation type="submission" date="2021-09" db="EMBL/GenBank/DDBJ databases">
        <authorList>
            <person name="Jia N."/>
            <person name="Wang J."/>
            <person name="Shi W."/>
            <person name="Du L."/>
            <person name="Sun Y."/>
            <person name="Zhan W."/>
            <person name="Jiang J."/>
            <person name="Wang Q."/>
            <person name="Zhang B."/>
            <person name="Ji P."/>
            <person name="Sakyi L.B."/>
            <person name="Cui X."/>
            <person name="Yuan T."/>
            <person name="Jiang B."/>
            <person name="Yang W."/>
            <person name="Lam T.T.-Y."/>
            <person name="Chang Q."/>
            <person name="Ding S."/>
            <person name="Wang X."/>
            <person name="Zhu J."/>
            <person name="Ruan X."/>
            <person name="Zhao L."/>
            <person name="Wei J."/>
            <person name="Que T."/>
            <person name="Du C."/>
            <person name="Cheng J."/>
            <person name="Dai P."/>
            <person name="Han X."/>
            <person name="Huang E."/>
            <person name="Gao Y."/>
            <person name="Liu J."/>
            <person name="Shao H."/>
            <person name="Ye R."/>
            <person name="Li L."/>
            <person name="Wei W."/>
            <person name="Wang X."/>
            <person name="Wang C."/>
            <person name="Huo Q."/>
            <person name="Li W."/>
            <person name="Guo W."/>
            <person name="Chen H."/>
            <person name="Chen S."/>
            <person name="Zhou L."/>
            <person name="Zhou L."/>
            <person name="Ni X."/>
            <person name="Tian J."/>
            <person name="Zhou Y."/>
            <person name="Sheng Y."/>
            <person name="Liu T."/>
            <person name="Pan Y."/>
            <person name="Xia L."/>
            <person name="Li J."/>
            <person name="Zhao F."/>
            <person name="Cao W."/>
        </authorList>
    </citation>
    <scope>NUCLEOTIDE SEQUENCE</scope>
    <source>
        <strain evidence="3">Rsan-2018</strain>
        <tissue evidence="3">Larvae</tissue>
    </source>
</reference>
<name>A0A9D4SYT1_RHISA</name>
<sequence length="1341" mass="138334">MLRRVRVYERTRPHRHAYGSDRRCSTDPSVMLVRRPASSAATTTTTPAGAAAAAAAPTTAVTTASCTPTTATTTNAAAAPPCVPPSARSSPPLARRAPPSPAAAALLHNGPSWQQQQQQQPPAEPQQQQQPLQQQQPATAAAAPVTPAVTSSPSPVVSTPTTTTSSSVTSCAPSLVGLISSSTTTTTTTTTAATSSSSCNVNVSAVSNIQQRPRLAPSSPAPCRLPSAEPSPPPAPSLVSELLSQPPYLPPEALNGNHSSSSSSVGGGSASLVGPREHHLFGNSRTPTTPATTPPVGATAHAATAAAASVGGGAAPPPLRNGSAFAGHGSSPSPLLASHLVHNPGTAGSREGSSGSVSKPVTPAAAAPAPGPLFPFSLVQPPPHSRGSPHSSRGSPQSSFLAALPTPPPATAARPGLAVTPTRAPTPTSSLGSSHSNSSLSSLSQLSQSLQGKESGGSSSSSSGSGRGGSRNNTPSSLAPPLGSAPERSSLPPGVYSGASSNSLTSLVFSKPWAGSGPGSYPGVSVSSNGPPSMGTPPVATHRPTPPLPVSSRMFATPIAPPGAPSLASTALGLPAGPTAFVPEASLLPNQDLLRRELDTRFLASQDRSIAIPPPPYMRTELHHHPTQPAQQQHHPLHPAHSPFLPPALAGSLVPQPSPHLYDKFHPKLDSPFYSRSAALGLTGYAGLSPLLNPSMATGTPFVAPAHLAAFQPKMNPLVKNKNMVNLNLHPSLIRFTSCCHCPYLCFRQQLSCTRQSSLRGPSAVGPGASAQPGPAPSSASLSAKGDLLRAPNHHLYSSLPRPHDLSAFPSALLGAAGAGHPRAPFDASPHSNFLTHSPGHIAAMHKYRSKVSSSYAQCSLSMSPFSRPGFPGFVGASPGNAAYSTLGGLHGLSGNPPASLFASRGDLGAGCLGQDPWARLHRGAPYGPLAGAAPPPQAGGGAQPGSGGGAWGGLKAEADRERLEQQQHEGEKQRRLEAAAAAAAAADKERKEREAAAALEKAKEIEREKKAQEERQRERDRENRLHLHHNLSEGILRNGDYMDARATSNSHHQLMRDREPHSRATEWSLREPPTRSPARAPKVEGPFEPPAPPKVEVRVKEERREPDEPERKRPAPPPAAAPPVPPSDDFRNAHFLSLGAAERAAFWGAAAAAAAPPLGGLGGDPYRTLLDFHHSTRSELERERYRLPNPMVAFHDRFRDISELDRLALERELQSKLAAPPLRPTDPAAFSTLFSPLGPPSPYLGGLAGLAATSRAGAKNGPTSAAPPGSRPEGAVPPPLIPCGSGGGAVGPNSGPPPHGLSSLNHKMSSLVDHGAHHDVALYAKERRELANHKAEGQLR</sequence>
<feature type="compositionally biased region" description="Low complexity" evidence="2">
    <location>
        <begin position="72"/>
        <end position="107"/>
    </location>
</feature>
<dbReference type="PANTHER" id="PTHR14429:SF22">
    <property type="entry name" value="AGAP013055-PA"/>
    <property type="match status" value="1"/>
</dbReference>
<protein>
    <submittedName>
        <fullName evidence="3">Uncharacterized protein</fullName>
    </submittedName>
</protein>
<feature type="compositionally biased region" description="Low complexity" evidence="2">
    <location>
        <begin position="286"/>
        <end position="309"/>
    </location>
</feature>
<organism evidence="3 4">
    <name type="scientific">Rhipicephalus sanguineus</name>
    <name type="common">Brown dog tick</name>
    <name type="synonym">Ixodes sanguineus</name>
    <dbReference type="NCBI Taxonomy" id="34632"/>
    <lineage>
        <taxon>Eukaryota</taxon>
        <taxon>Metazoa</taxon>
        <taxon>Ecdysozoa</taxon>
        <taxon>Arthropoda</taxon>
        <taxon>Chelicerata</taxon>
        <taxon>Arachnida</taxon>
        <taxon>Acari</taxon>
        <taxon>Parasitiformes</taxon>
        <taxon>Ixodida</taxon>
        <taxon>Ixodoidea</taxon>
        <taxon>Ixodidae</taxon>
        <taxon>Rhipicephalinae</taxon>
        <taxon>Rhipicephalus</taxon>
        <taxon>Rhipicephalus</taxon>
    </lineage>
</organism>
<feature type="region of interest" description="Disordered" evidence="2">
    <location>
        <begin position="1256"/>
        <end position="1313"/>
    </location>
</feature>
<feature type="region of interest" description="Disordered" evidence="2">
    <location>
        <begin position="758"/>
        <end position="783"/>
    </location>
</feature>
<feature type="compositionally biased region" description="Low complexity" evidence="2">
    <location>
        <begin position="519"/>
        <end position="533"/>
    </location>
</feature>
<dbReference type="PANTHER" id="PTHR14429">
    <property type="entry name" value="FIBROSIN FAMILY MEMBER"/>
    <property type="match status" value="1"/>
</dbReference>
<evidence type="ECO:0000256" key="2">
    <source>
        <dbReference type="SAM" id="MobiDB-lite"/>
    </source>
</evidence>
<feature type="region of interest" description="Disordered" evidence="2">
    <location>
        <begin position="210"/>
        <end position="497"/>
    </location>
</feature>
<feature type="region of interest" description="Disordered" evidence="2">
    <location>
        <begin position="72"/>
        <end position="170"/>
    </location>
</feature>
<accession>A0A9D4SYT1</accession>
<dbReference type="Proteomes" id="UP000821837">
    <property type="component" value="Unassembled WGS sequence"/>
</dbReference>
<feature type="compositionally biased region" description="Low complexity" evidence="2">
    <location>
        <begin position="253"/>
        <end position="274"/>
    </location>
</feature>
<keyword evidence="4" id="KW-1185">Reference proteome</keyword>
<dbReference type="InterPro" id="IPR023246">
    <property type="entry name" value="AUTS2"/>
</dbReference>
<keyword evidence="1" id="KW-0597">Phosphoprotein</keyword>
<feature type="region of interest" description="Disordered" evidence="2">
    <location>
        <begin position="929"/>
        <end position="1032"/>
    </location>
</feature>
<feature type="compositionally biased region" description="Low complexity" evidence="2">
    <location>
        <begin position="429"/>
        <end position="464"/>
    </location>
</feature>
<feature type="region of interest" description="Disordered" evidence="2">
    <location>
        <begin position="615"/>
        <end position="642"/>
    </location>
</feature>
<feature type="compositionally biased region" description="Low complexity" evidence="2">
    <location>
        <begin position="475"/>
        <end position="486"/>
    </location>
</feature>
<feature type="compositionally biased region" description="Low complexity" evidence="2">
    <location>
        <begin position="385"/>
        <end position="404"/>
    </location>
</feature>
<proteinExistence type="predicted"/>
<feature type="compositionally biased region" description="Low complexity" evidence="2">
    <location>
        <begin position="761"/>
        <end position="783"/>
    </location>
</feature>
<feature type="compositionally biased region" description="Basic and acidic residues" evidence="2">
    <location>
        <begin position="1055"/>
        <end position="1074"/>
    </location>
</feature>
<reference evidence="3" key="1">
    <citation type="journal article" date="2020" name="Cell">
        <title>Large-Scale Comparative Analyses of Tick Genomes Elucidate Their Genetic Diversity and Vector Capacities.</title>
        <authorList>
            <consortium name="Tick Genome and Microbiome Consortium (TIGMIC)"/>
            <person name="Jia N."/>
            <person name="Wang J."/>
            <person name="Shi W."/>
            <person name="Du L."/>
            <person name="Sun Y."/>
            <person name="Zhan W."/>
            <person name="Jiang J.F."/>
            <person name="Wang Q."/>
            <person name="Zhang B."/>
            <person name="Ji P."/>
            <person name="Bell-Sakyi L."/>
            <person name="Cui X.M."/>
            <person name="Yuan T.T."/>
            <person name="Jiang B.G."/>
            <person name="Yang W.F."/>
            <person name="Lam T.T."/>
            <person name="Chang Q.C."/>
            <person name="Ding S.J."/>
            <person name="Wang X.J."/>
            <person name="Zhu J.G."/>
            <person name="Ruan X.D."/>
            <person name="Zhao L."/>
            <person name="Wei J.T."/>
            <person name="Ye R.Z."/>
            <person name="Que T.C."/>
            <person name="Du C.H."/>
            <person name="Zhou Y.H."/>
            <person name="Cheng J.X."/>
            <person name="Dai P.F."/>
            <person name="Guo W.B."/>
            <person name="Han X.H."/>
            <person name="Huang E.J."/>
            <person name="Li L.F."/>
            <person name="Wei W."/>
            <person name="Gao Y.C."/>
            <person name="Liu J.Z."/>
            <person name="Shao H.Z."/>
            <person name="Wang X."/>
            <person name="Wang C.C."/>
            <person name="Yang T.C."/>
            <person name="Huo Q.B."/>
            <person name="Li W."/>
            <person name="Chen H.Y."/>
            <person name="Chen S.E."/>
            <person name="Zhou L.G."/>
            <person name="Ni X.B."/>
            <person name="Tian J.H."/>
            <person name="Sheng Y."/>
            <person name="Liu T."/>
            <person name="Pan Y.S."/>
            <person name="Xia L.Y."/>
            <person name="Li J."/>
            <person name="Zhao F."/>
            <person name="Cao W.C."/>
        </authorList>
    </citation>
    <scope>NUCLEOTIDE SEQUENCE</scope>
    <source>
        <strain evidence="3">Rsan-2018</strain>
    </source>
</reference>
<feature type="compositionally biased region" description="Basic and acidic residues" evidence="2">
    <location>
        <begin position="1096"/>
        <end position="1114"/>
    </location>
</feature>
<feature type="compositionally biased region" description="Basic and acidic residues" evidence="2">
    <location>
        <begin position="987"/>
        <end position="1026"/>
    </location>
</feature>
<gene>
    <name evidence="3" type="ORF">HPB52_017401</name>
</gene>
<evidence type="ECO:0000313" key="3">
    <source>
        <dbReference type="EMBL" id="KAH7957320.1"/>
    </source>
</evidence>
<feature type="region of interest" description="Disordered" evidence="2">
    <location>
        <begin position="518"/>
        <end position="543"/>
    </location>
</feature>
<feature type="region of interest" description="Disordered" evidence="2">
    <location>
        <begin position="1048"/>
        <end position="1132"/>
    </location>
</feature>
<feature type="compositionally biased region" description="Basic and acidic residues" evidence="2">
    <location>
        <begin position="957"/>
        <end position="978"/>
    </location>
</feature>
<evidence type="ECO:0000313" key="4">
    <source>
        <dbReference type="Proteomes" id="UP000821837"/>
    </source>
</evidence>
<feature type="compositionally biased region" description="Low complexity" evidence="2">
    <location>
        <begin position="114"/>
        <end position="170"/>
    </location>
</feature>
<evidence type="ECO:0000256" key="1">
    <source>
        <dbReference type="ARBA" id="ARBA00022553"/>
    </source>
</evidence>
<feature type="compositionally biased region" description="Gly residues" evidence="2">
    <location>
        <begin position="939"/>
        <end position="953"/>
    </location>
</feature>